<organism evidence="3 4">
    <name type="scientific">Polypedilum vanderplanki</name>
    <name type="common">Sleeping chironomid midge</name>
    <dbReference type="NCBI Taxonomy" id="319348"/>
    <lineage>
        <taxon>Eukaryota</taxon>
        <taxon>Metazoa</taxon>
        <taxon>Ecdysozoa</taxon>
        <taxon>Arthropoda</taxon>
        <taxon>Hexapoda</taxon>
        <taxon>Insecta</taxon>
        <taxon>Pterygota</taxon>
        <taxon>Neoptera</taxon>
        <taxon>Endopterygota</taxon>
        <taxon>Diptera</taxon>
        <taxon>Nematocera</taxon>
        <taxon>Chironomoidea</taxon>
        <taxon>Chironomidae</taxon>
        <taxon>Chironominae</taxon>
        <taxon>Polypedilum</taxon>
        <taxon>Polypedilum</taxon>
    </lineage>
</organism>
<dbReference type="Pfam" id="PF01607">
    <property type="entry name" value="CBM_14"/>
    <property type="match status" value="1"/>
</dbReference>
<dbReference type="AlphaFoldDB" id="A0A9J6BD08"/>
<keyword evidence="1" id="KW-0732">Signal</keyword>
<evidence type="ECO:0000256" key="1">
    <source>
        <dbReference type="SAM" id="SignalP"/>
    </source>
</evidence>
<dbReference type="GO" id="GO:0005576">
    <property type="term" value="C:extracellular region"/>
    <property type="evidence" value="ECO:0007669"/>
    <property type="project" value="InterPro"/>
</dbReference>
<dbReference type="EMBL" id="JADBJN010000004">
    <property type="protein sequence ID" value="KAG5667613.1"/>
    <property type="molecule type" value="Genomic_DNA"/>
</dbReference>
<evidence type="ECO:0000259" key="2">
    <source>
        <dbReference type="PROSITE" id="PS50940"/>
    </source>
</evidence>
<dbReference type="PROSITE" id="PS50940">
    <property type="entry name" value="CHIT_BIND_II"/>
    <property type="match status" value="2"/>
</dbReference>
<dbReference type="GO" id="GO:0008061">
    <property type="term" value="F:chitin binding"/>
    <property type="evidence" value="ECO:0007669"/>
    <property type="project" value="InterPro"/>
</dbReference>
<reference evidence="3" key="1">
    <citation type="submission" date="2021-03" db="EMBL/GenBank/DDBJ databases">
        <title>Chromosome level genome of the anhydrobiotic midge Polypedilum vanderplanki.</title>
        <authorList>
            <person name="Yoshida Y."/>
            <person name="Kikawada T."/>
            <person name="Gusev O."/>
        </authorList>
    </citation>
    <scope>NUCLEOTIDE SEQUENCE</scope>
    <source>
        <strain evidence="3">NIAS01</strain>
        <tissue evidence="3">Whole body or cell culture</tissue>
    </source>
</reference>
<evidence type="ECO:0000313" key="3">
    <source>
        <dbReference type="EMBL" id="KAG5667613.1"/>
    </source>
</evidence>
<dbReference type="InterPro" id="IPR036508">
    <property type="entry name" value="Chitin-bd_dom_sf"/>
</dbReference>
<accession>A0A9J6BD08</accession>
<comment type="caution">
    <text evidence="3">The sequence shown here is derived from an EMBL/GenBank/DDBJ whole genome shotgun (WGS) entry which is preliminary data.</text>
</comment>
<evidence type="ECO:0000313" key="4">
    <source>
        <dbReference type="Proteomes" id="UP001107558"/>
    </source>
</evidence>
<protein>
    <recommendedName>
        <fullName evidence="2">Chitin-binding type-2 domain-containing protein</fullName>
    </recommendedName>
</protein>
<gene>
    <name evidence="3" type="ORF">PVAND_015587</name>
</gene>
<feature type="domain" description="Chitin-binding type-2" evidence="2">
    <location>
        <begin position="146"/>
        <end position="205"/>
    </location>
</feature>
<feature type="domain" description="Chitin-binding type-2" evidence="2">
    <location>
        <begin position="84"/>
        <end position="141"/>
    </location>
</feature>
<dbReference type="Proteomes" id="UP001107558">
    <property type="component" value="Chromosome 4"/>
</dbReference>
<name>A0A9J6BD08_POLVA</name>
<feature type="signal peptide" evidence="1">
    <location>
        <begin position="1"/>
        <end position="18"/>
    </location>
</feature>
<keyword evidence="4" id="KW-1185">Reference proteome</keyword>
<sequence length="244" mass="27219">MTKFQIIIFLLVFQWSQSSVIQNLCGEARDAGFLFANDPSRCDRYLFCVFNSDGSVLTTHQLTCDANFPVFFEDHCYAEGSRECTNCPELNRPILYATHGCKSFALCRGDGTLGAGICGENQNFDRSSGTCVPENFAPCVEVEENEPDCEGLDYEFIVVPGTDCTKFALCIAGEVKGKWECHDGSVFIPEKNNCGPRDDDFVCSDDEEILSSNNRNKSQNILKNIPRAPNFTPKYFNISKSNKN</sequence>
<proteinExistence type="predicted"/>
<dbReference type="SUPFAM" id="SSF57625">
    <property type="entry name" value="Invertebrate chitin-binding proteins"/>
    <property type="match status" value="2"/>
</dbReference>
<dbReference type="InterPro" id="IPR002557">
    <property type="entry name" value="Chitin-bd_dom"/>
</dbReference>
<feature type="chain" id="PRO_5039929876" description="Chitin-binding type-2 domain-containing protein" evidence="1">
    <location>
        <begin position="19"/>
        <end position="244"/>
    </location>
</feature>